<dbReference type="InterPro" id="IPR046586">
    <property type="entry name" value="DUF6644"/>
</dbReference>
<evidence type="ECO:0000313" key="3">
    <source>
        <dbReference type="EMBL" id="QEE27202.1"/>
    </source>
</evidence>
<protein>
    <recommendedName>
        <fullName evidence="2">DUF6644 domain-containing protein</fullName>
    </recommendedName>
</protein>
<feature type="transmembrane region" description="Helical" evidence="1">
    <location>
        <begin position="71"/>
        <end position="91"/>
    </location>
</feature>
<evidence type="ECO:0000313" key="4">
    <source>
        <dbReference type="Proteomes" id="UP000321820"/>
    </source>
</evidence>
<keyword evidence="4" id="KW-1185">Reference proteome</keyword>
<sequence>MAMPLLQHICQVIYDSQIGTSIRESEYLFSIIESVHVLAIALLVGTIAILDLRMLGVVLRDVSVTRIARAVFPLTWSGFGVMFVSGLLLFWAEAAKNYTNPAFRIKLVLLALVGLNPLIFHTTVYRRVQEWETARFSPWRARAAAFASLTLWCGIIVAGRAIAYF</sequence>
<dbReference type="Proteomes" id="UP000321820">
    <property type="component" value="Chromosome"/>
</dbReference>
<feature type="domain" description="DUF6644" evidence="2">
    <location>
        <begin position="32"/>
        <end position="164"/>
    </location>
</feature>
<proteinExistence type="predicted"/>
<dbReference type="EMBL" id="CP042806">
    <property type="protein sequence ID" value="QEE27202.1"/>
    <property type="molecule type" value="Genomic_DNA"/>
</dbReference>
<dbReference type="Pfam" id="PF20349">
    <property type="entry name" value="DUF6644"/>
    <property type="match status" value="1"/>
</dbReference>
<evidence type="ECO:0000256" key="1">
    <source>
        <dbReference type="SAM" id="Phobius"/>
    </source>
</evidence>
<keyword evidence="1" id="KW-0472">Membrane</keyword>
<organism evidence="3 4">
    <name type="scientific">Terriglobus albidus</name>
    <dbReference type="NCBI Taxonomy" id="1592106"/>
    <lineage>
        <taxon>Bacteria</taxon>
        <taxon>Pseudomonadati</taxon>
        <taxon>Acidobacteriota</taxon>
        <taxon>Terriglobia</taxon>
        <taxon>Terriglobales</taxon>
        <taxon>Acidobacteriaceae</taxon>
        <taxon>Terriglobus</taxon>
    </lineage>
</organism>
<name>A0A5B9E4M8_9BACT</name>
<feature type="transmembrane region" description="Helical" evidence="1">
    <location>
        <begin position="143"/>
        <end position="163"/>
    </location>
</feature>
<feature type="transmembrane region" description="Helical" evidence="1">
    <location>
        <begin position="103"/>
        <end position="122"/>
    </location>
</feature>
<keyword evidence="1" id="KW-0812">Transmembrane</keyword>
<dbReference type="OrthoDB" id="118399at2"/>
<evidence type="ECO:0000259" key="2">
    <source>
        <dbReference type="Pfam" id="PF20349"/>
    </source>
</evidence>
<dbReference type="AlphaFoldDB" id="A0A5B9E4M8"/>
<accession>A0A5B9E4M8</accession>
<gene>
    <name evidence="3" type="ORF">FTW19_03745</name>
</gene>
<keyword evidence="1" id="KW-1133">Transmembrane helix</keyword>
<feature type="transmembrane region" description="Helical" evidence="1">
    <location>
        <begin position="27"/>
        <end position="50"/>
    </location>
</feature>
<dbReference type="RefSeq" id="WP_147646395.1">
    <property type="nucleotide sequence ID" value="NZ_CP042806.1"/>
</dbReference>
<dbReference type="KEGG" id="talb:FTW19_03745"/>
<reference evidence="3 4" key="1">
    <citation type="submission" date="2019-08" db="EMBL/GenBank/DDBJ databases">
        <title>Complete genome sequence of Terriglobus albidus strain ORNL.</title>
        <authorList>
            <person name="Podar M."/>
        </authorList>
    </citation>
    <scope>NUCLEOTIDE SEQUENCE [LARGE SCALE GENOMIC DNA]</scope>
    <source>
        <strain evidence="3 4">ORNL</strain>
    </source>
</reference>